<comment type="caution">
    <text evidence="1">The sequence shown here is derived from an EMBL/GenBank/DDBJ whole genome shotgun (WGS) entry which is preliminary data.</text>
</comment>
<gene>
    <name evidence="1" type="ORF">AYI69_g1563</name>
</gene>
<evidence type="ECO:0000313" key="1">
    <source>
        <dbReference type="EMBL" id="OMJ28940.1"/>
    </source>
</evidence>
<dbReference type="OrthoDB" id="5545378at2759"/>
<evidence type="ECO:0000313" key="2">
    <source>
        <dbReference type="Proteomes" id="UP000187429"/>
    </source>
</evidence>
<dbReference type="Proteomes" id="UP000187429">
    <property type="component" value="Unassembled WGS sequence"/>
</dbReference>
<reference evidence="2" key="1">
    <citation type="submission" date="2017-01" db="EMBL/GenBank/DDBJ databases">
        <authorList>
            <person name="Wang Y."/>
            <person name="White M."/>
            <person name="Kvist S."/>
            <person name="Moncalvo J.-M."/>
        </authorList>
    </citation>
    <scope>NUCLEOTIDE SEQUENCE [LARGE SCALE GENOMIC DNA]</scope>
    <source>
        <strain evidence="2">ID-206-W2</strain>
    </source>
</reference>
<sequence>MTQRGLHNGNYKLADIRIYASAYLENEIPVPPYDQLKAITFSMLSTYNIAMMPTNVPEFLYNLKHDLFPKYFLHKALRIRYYELAIKKFKSEKNINDPYFIWTFIFIFLYQYKSSKVGQHFEISTGSGLPPIHQNDIVVNLPKNDFKYKYSINNRKSDIGIKELDDLVNACASKNLPQDNYSLIVKMYLFFSHLSKLTQNRWTKMSKNQNMVNLYFVKYLNQLDQFKSVIDLNYSKSKINELSTLFKSHTGVELITKIEHLFATYSINMLYYIMTLQLYQSELVRVQSTIINPKRIQSAKKNCISVALDAFNLYRNMKKGMPPDMHLISAFSIHVMYFAPVLLNYNFIEPSDLTRNSSSEIEVFMNDLEEIKDKIFGLKYAHNLCSLLLKTKSKSVSDNCNDPQYTDLMVPYSITENDLYPWLVPKYSTFYKFECCFGSNYTPLTSKNYLFVENNPNKKSQLDYLLNS</sequence>
<dbReference type="CDD" id="cd12148">
    <property type="entry name" value="fungal_TF_MHR"/>
    <property type="match status" value="1"/>
</dbReference>
<name>A0A1R1YQ14_9FUNG</name>
<keyword evidence="2" id="KW-1185">Reference proteome</keyword>
<dbReference type="EMBL" id="LSSM01000427">
    <property type="protein sequence ID" value="OMJ28940.1"/>
    <property type="molecule type" value="Genomic_DNA"/>
</dbReference>
<organism evidence="1 2">
    <name type="scientific">Smittium culicis</name>
    <dbReference type="NCBI Taxonomy" id="133412"/>
    <lineage>
        <taxon>Eukaryota</taxon>
        <taxon>Fungi</taxon>
        <taxon>Fungi incertae sedis</taxon>
        <taxon>Zoopagomycota</taxon>
        <taxon>Kickxellomycotina</taxon>
        <taxon>Harpellomycetes</taxon>
        <taxon>Harpellales</taxon>
        <taxon>Legeriomycetaceae</taxon>
        <taxon>Smittium</taxon>
    </lineage>
</organism>
<protein>
    <submittedName>
        <fullName evidence="1">Uncharacterized protein</fullName>
    </submittedName>
</protein>
<proteinExistence type="predicted"/>
<dbReference type="AlphaFoldDB" id="A0A1R1YQ14"/>
<accession>A0A1R1YQ14</accession>